<comment type="caution">
    <text evidence="1">The sequence shown here is derived from an EMBL/GenBank/DDBJ whole genome shotgun (WGS) entry which is preliminary data.</text>
</comment>
<dbReference type="Proteomes" id="UP000251960">
    <property type="component" value="Chromosome 5"/>
</dbReference>
<dbReference type="PANTHER" id="PTHR46087:SF20">
    <property type="entry name" value="OS02G0143200 PROTEIN"/>
    <property type="match status" value="1"/>
</dbReference>
<proteinExistence type="predicted"/>
<reference evidence="1" key="1">
    <citation type="journal article" date="2018" name="Nat. Genet.">
        <title>Extensive intraspecific gene order and gene structural variations between Mo17 and other maize genomes.</title>
        <authorList>
            <person name="Sun S."/>
            <person name="Zhou Y."/>
            <person name="Chen J."/>
            <person name="Shi J."/>
            <person name="Zhao H."/>
            <person name="Zhao H."/>
            <person name="Song W."/>
            <person name="Zhang M."/>
            <person name="Cui Y."/>
            <person name="Dong X."/>
            <person name="Liu H."/>
            <person name="Ma X."/>
            <person name="Jiao Y."/>
            <person name="Wang B."/>
            <person name="Wei X."/>
            <person name="Stein J.C."/>
            <person name="Glaubitz J.C."/>
            <person name="Lu F."/>
            <person name="Yu G."/>
            <person name="Liang C."/>
            <person name="Fengler K."/>
            <person name="Li B."/>
            <person name="Rafalski A."/>
            <person name="Schnable P.S."/>
            <person name="Ware D.H."/>
            <person name="Buckler E.S."/>
            <person name="Lai J."/>
        </authorList>
    </citation>
    <scope>NUCLEOTIDE SEQUENCE [LARGE SCALE GENOMIC DNA]</scope>
    <source>
        <tissue evidence="1">Seedling</tissue>
    </source>
</reference>
<dbReference type="AlphaFoldDB" id="A0A3L6EQS7"/>
<protein>
    <submittedName>
        <fullName evidence="1">Uncharacterized protein</fullName>
    </submittedName>
</protein>
<dbReference type="InterPro" id="IPR055296">
    <property type="entry name" value="SRL2-like"/>
</dbReference>
<organism evidence="1">
    <name type="scientific">Zea mays</name>
    <name type="common">Maize</name>
    <dbReference type="NCBI Taxonomy" id="4577"/>
    <lineage>
        <taxon>Eukaryota</taxon>
        <taxon>Viridiplantae</taxon>
        <taxon>Streptophyta</taxon>
        <taxon>Embryophyta</taxon>
        <taxon>Tracheophyta</taxon>
        <taxon>Spermatophyta</taxon>
        <taxon>Magnoliopsida</taxon>
        <taxon>Liliopsida</taxon>
        <taxon>Poales</taxon>
        <taxon>Poaceae</taxon>
        <taxon>PACMAD clade</taxon>
        <taxon>Panicoideae</taxon>
        <taxon>Andropogonodae</taxon>
        <taxon>Andropogoneae</taxon>
        <taxon>Tripsacinae</taxon>
        <taxon>Zea</taxon>
    </lineage>
</organism>
<accession>A0A3L6EQS7</accession>
<dbReference type="EMBL" id="NCVQ01000006">
    <property type="protein sequence ID" value="PWZ21697.1"/>
    <property type="molecule type" value="Genomic_DNA"/>
</dbReference>
<gene>
    <name evidence="1" type="ORF">Zm00014a_024481</name>
</gene>
<name>A0A3L6EQS7_MAIZE</name>
<sequence>MDPFLHLVHENKLQAVKDYTEDPSTSYGSPEDNQNALKSLSVVELTNSCSRESMILTIMNSIRDLPDLELENIRSQLLRDFSPDDVVNDVSSQTGGQCLVSMAGDIPFQEMTSHCEAFSMGKHHKMSLLMSFKQNKQAAMVVVPDNQSTNPFLLQSISAGEAQVAGDVQQPFLRLPPSSPYDNFLKAAGC</sequence>
<evidence type="ECO:0000313" key="1">
    <source>
        <dbReference type="EMBL" id="PWZ21697.1"/>
    </source>
</evidence>
<dbReference type="PANTHER" id="PTHR46087">
    <property type="entry name" value="PUTATIVE, EXPRESSED-RELATED"/>
    <property type="match status" value="1"/>
</dbReference>